<evidence type="ECO:0000256" key="4">
    <source>
        <dbReference type="ARBA" id="ARBA00023136"/>
    </source>
</evidence>
<dbReference type="Proteomes" id="UP001216150">
    <property type="component" value="Unassembled WGS sequence"/>
</dbReference>
<evidence type="ECO:0000313" key="6">
    <source>
        <dbReference type="Proteomes" id="UP001216150"/>
    </source>
</evidence>
<evidence type="ECO:0000256" key="2">
    <source>
        <dbReference type="ARBA" id="ARBA00022692"/>
    </source>
</evidence>
<proteinExistence type="predicted"/>
<dbReference type="InterPro" id="IPR005828">
    <property type="entry name" value="MFS_sugar_transport-like"/>
</dbReference>
<dbReference type="GO" id="GO:0022857">
    <property type="term" value="F:transmembrane transporter activity"/>
    <property type="evidence" value="ECO:0007669"/>
    <property type="project" value="InterPro"/>
</dbReference>
<keyword evidence="4" id="KW-0472">Membrane</keyword>
<gene>
    <name evidence="5" type="ORF">N7450_002046</name>
</gene>
<accession>A0AAD6E5D5</accession>
<reference evidence="5 6" key="1">
    <citation type="journal article" date="2023" name="IMA Fungus">
        <title>Comparative genomic study of the Penicillium genus elucidates a diverse pangenome and 15 lateral gene transfer events.</title>
        <authorList>
            <person name="Petersen C."/>
            <person name="Sorensen T."/>
            <person name="Nielsen M.R."/>
            <person name="Sondergaard T.E."/>
            <person name="Sorensen J.L."/>
            <person name="Fitzpatrick D.A."/>
            <person name="Frisvad J.C."/>
            <person name="Nielsen K.L."/>
        </authorList>
    </citation>
    <scope>NUCLEOTIDE SEQUENCE [LARGE SCALE GENOMIC DNA]</scope>
    <source>
        <strain evidence="5 6">IBT 29057</strain>
    </source>
</reference>
<dbReference type="AlphaFoldDB" id="A0AAD6E5D5"/>
<dbReference type="GO" id="GO:0016020">
    <property type="term" value="C:membrane"/>
    <property type="evidence" value="ECO:0007669"/>
    <property type="project" value="UniProtKB-SubCell"/>
</dbReference>
<keyword evidence="5" id="KW-0813">Transport</keyword>
<keyword evidence="5" id="KW-0762">Sugar transport</keyword>
<dbReference type="Pfam" id="PF00083">
    <property type="entry name" value="Sugar_tr"/>
    <property type="match status" value="1"/>
</dbReference>
<evidence type="ECO:0000256" key="3">
    <source>
        <dbReference type="ARBA" id="ARBA00022989"/>
    </source>
</evidence>
<organism evidence="5 6">
    <name type="scientific">Penicillium hetheringtonii</name>
    <dbReference type="NCBI Taxonomy" id="911720"/>
    <lineage>
        <taxon>Eukaryota</taxon>
        <taxon>Fungi</taxon>
        <taxon>Dikarya</taxon>
        <taxon>Ascomycota</taxon>
        <taxon>Pezizomycotina</taxon>
        <taxon>Eurotiomycetes</taxon>
        <taxon>Eurotiomycetidae</taxon>
        <taxon>Eurotiales</taxon>
        <taxon>Aspergillaceae</taxon>
        <taxon>Penicillium</taxon>
    </lineage>
</organism>
<dbReference type="Gene3D" id="1.20.1250.20">
    <property type="entry name" value="MFS general substrate transporter like domains"/>
    <property type="match status" value="1"/>
</dbReference>
<comment type="caution">
    <text evidence="5">The sequence shown here is derived from an EMBL/GenBank/DDBJ whole genome shotgun (WGS) entry which is preliminary data.</text>
</comment>
<keyword evidence="6" id="KW-1185">Reference proteome</keyword>
<dbReference type="InterPro" id="IPR036259">
    <property type="entry name" value="MFS_trans_sf"/>
</dbReference>
<keyword evidence="3" id="KW-1133">Transmembrane helix</keyword>
<name>A0AAD6E5D5_9EURO</name>
<dbReference type="EMBL" id="JAQJAC010000001">
    <property type="protein sequence ID" value="KAJ5600979.1"/>
    <property type="molecule type" value="Genomic_DNA"/>
</dbReference>
<sequence>MVCPILALPALLIVPESPHWLVATNRTADAREASAYLHTSEDTNSPVVNHQLIDIQHTLKLEKHNSLGSGYAEMISTPGNRHRLFIHRNLHWILRTMDSLYNPHYGYFSKHATIFTLGEPFDFNNIEDGPAFQSLLGQRYIEFEDKLDEIQPDESRQL</sequence>
<evidence type="ECO:0000256" key="1">
    <source>
        <dbReference type="ARBA" id="ARBA00004370"/>
    </source>
</evidence>
<protein>
    <submittedName>
        <fullName evidence="5">Sugar transporter (Hexose transporter)</fullName>
    </submittedName>
</protein>
<evidence type="ECO:0000313" key="5">
    <source>
        <dbReference type="EMBL" id="KAJ5600979.1"/>
    </source>
</evidence>
<keyword evidence="2" id="KW-0812">Transmembrane</keyword>
<comment type="subcellular location">
    <subcellularLocation>
        <location evidence="1">Membrane</location>
    </subcellularLocation>
</comment>